<proteinExistence type="predicted"/>
<dbReference type="Proteomes" id="UP001459277">
    <property type="component" value="Unassembled WGS sequence"/>
</dbReference>
<dbReference type="InterPro" id="IPR013201">
    <property type="entry name" value="Prot_inhib_I29"/>
</dbReference>
<evidence type="ECO:0000313" key="3">
    <source>
        <dbReference type="Proteomes" id="UP001459277"/>
    </source>
</evidence>
<sequence length="131" mass="15845">MEWLSRWIMPVLDRDWRDWSSETRSELKELVEVEMRRREMRRRRGREFGVFKVNLRRAKVQQKLDPSAEHGVTKFSDLTPAEFRRNFLWLKRLRLPSNAQKAPILPTDDLPTDFDWRDYCVVTGVKDQVIL</sequence>
<gene>
    <name evidence="2" type="ORF">SO802_027443</name>
</gene>
<evidence type="ECO:0000259" key="1">
    <source>
        <dbReference type="SMART" id="SM00848"/>
    </source>
</evidence>
<comment type="caution">
    <text evidence="2">The sequence shown here is derived from an EMBL/GenBank/DDBJ whole genome shotgun (WGS) entry which is preliminary data.</text>
</comment>
<name>A0AAW2C416_9ROSI</name>
<dbReference type="SUPFAM" id="SSF54001">
    <property type="entry name" value="Cysteine proteinases"/>
    <property type="match status" value="1"/>
</dbReference>
<dbReference type="SMART" id="SM00848">
    <property type="entry name" value="Inhibitor_I29"/>
    <property type="match status" value="1"/>
</dbReference>
<dbReference type="InterPro" id="IPR038765">
    <property type="entry name" value="Papain-like_cys_pep_sf"/>
</dbReference>
<feature type="domain" description="Cathepsin propeptide inhibitor" evidence="1">
    <location>
        <begin position="16"/>
        <end position="83"/>
    </location>
</feature>
<protein>
    <recommendedName>
        <fullName evidence="1">Cathepsin propeptide inhibitor domain-containing protein</fullName>
    </recommendedName>
</protein>
<reference evidence="2 3" key="1">
    <citation type="submission" date="2024-01" db="EMBL/GenBank/DDBJ databases">
        <title>A telomere-to-telomere, gap-free genome of sweet tea (Lithocarpus litseifolius).</title>
        <authorList>
            <person name="Zhou J."/>
        </authorList>
    </citation>
    <scope>NUCLEOTIDE SEQUENCE [LARGE SCALE GENOMIC DNA]</scope>
    <source>
        <strain evidence="2">Zhou-2022a</strain>
        <tissue evidence="2">Leaf</tissue>
    </source>
</reference>
<dbReference type="AlphaFoldDB" id="A0AAW2C416"/>
<dbReference type="Gene3D" id="3.90.70.10">
    <property type="entry name" value="Cysteine proteinases"/>
    <property type="match status" value="1"/>
</dbReference>
<accession>A0AAW2C416</accession>
<dbReference type="EMBL" id="JAZDWU010000009">
    <property type="protein sequence ID" value="KAK9992458.1"/>
    <property type="molecule type" value="Genomic_DNA"/>
</dbReference>
<dbReference type="Pfam" id="PF08246">
    <property type="entry name" value="Inhibitor_I29"/>
    <property type="match status" value="1"/>
</dbReference>
<evidence type="ECO:0000313" key="2">
    <source>
        <dbReference type="EMBL" id="KAK9992458.1"/>
    </source>
</evidence>
<keyword evidence="3" id="KW-1185">Reference proteome</keyword>
<organism evidence="2 3">
    <name type="scientific">Lithocarpus litseifolius</name>
    <dbReference type="NCBI Taxonomy" id="425828"/>
    <lineage>
        <taxon>Eukaryota</taxon>
        <taxon>Viridiplantae</taxon>
        <taxon>Streptophyta</taxon>
        <taxon>Embryophyta</taxon>
        <taxon>Tracheophyta</taxon>
        <taxon>Spermatophyta</taxon>
        <taxon>Magnoliopsida</taxon>
        <taxon>eudicotyledons</taxon>
        <taxon>Gunneridae</taxon>
        <taxon>Pentapetalae</taxon>
        <taxon>rosids</taxon>
        <taxon>fabids</taxon>
        <taxon>Fagales</taxon>
        <taxon>Fagaceae</taxon>
        <taxon>Lithocarpus</taxon>
    </lineage>
</organism>